<keyword evidence="1" id="KW-1133">Transmembrane helix</keyword>
<keyword evidence="3" id="KW-0012">Acyltransferase</keyword>
<dbReference type="GO" id="GO:0016020">
    <property type="term" value="C:membrane"/>
    <property type="evidence" value="ECO:0007669"/>
    <property type="project" value="TreeGrafter"/>
</dbReference>
<proteinExistence type="predicted"/>
<keyword evidence="3" id="KW-0808">Transferase</keyword>
<name>A0A833JCZ6_9BACT</name>
<evidence type="ECO:0000256" key="1">
    <source>
        <dbReference type="SAM" id="Phobius"/>
    </source>
</evidence>
<dbReference type="AlphaFoldDB" id="A0A833JCZ6"/>
<evidence type="ECO:0000313" key="3">
    <source>
        <dbReference type="EMBL" id="KAB8028033.1"/>
    </source>
</evidence>
<feature type="domain" description="Acyltransferase 3" evidence="2">
    <location>
        <begin position="14"/>
        <end position="197"/>
    </location>
</feature>
<dbReference type="Proteomes" id="UP000442694">
    <property type="component" value="Unassembled WGS sequence"/>
</dbReference>
<dbReference type="GO" id="GO:0009103">
    <property type="term" value="P:lipopolysaccharide biosynthetic process"/>
    <property type="evidence" value="ECO:0007669"/>
    <property type="project" value="TreeGrafter"/>
</dbReference>
<protein>
    <submittedName>
        <fullName evidence="3">Acyltransferase family protein</fullName>
    </submittedName>
</protein>
<dbReference type="GO" id="GO:0016747">
    <property type="term" value="F:acyltransferase activity, transferring groups other than amino-acyl groups"/>
    <property type="evidence" value="ECO:0007669"/>
    <property type="project" value="InterPro"/>
</dbReference>
<feature type="transmembrane region" description="Helical" evidence="1">
    <location>
        <begin position="80"/>
        <end position="101"/>
    </location>
</feature>
<evidence type="ECO:0000259" key="2">
    <source>
        <dbReference type="Pfam" id="PF01757"/>
    </source>
</evidence>
<dbReference type="EMBL" id="WFLN01000010">
    <property type="protein sequence ID" value="KAB8028033.1"/>
    <property type="molecule type" value="Genomic_DNA"/>
</dbReference>
<dbReference type="PANTHER" id="PTHR23028">
    <property type="entry name" value="ACETYLTRANSFERASE"/>
    <property type="match status" value="1"/>
</dbReference>
<sequence>MVNNHVSSLKYRSDIDGLRAVAVILVVVFHASPMWCKGGFIGVDIFFVISGYLISSIILNDLKHNKFSFSGFYERRIKRIFPALILVVSLTVFLGWILLVQEDFMRLAKHVVGSSLFLSNFLLLKESGYFDDLAYSKPLLHLWSLAVEEQFYLFWPILLSIFYKFRNRIISFIFITFILSFSLNIFTSIFFPFFAFYSPLTIIRSY</sequence>
<reference evidence="3 4" key="1">
    <citation type="submission" date="2019-10" db="EMBL/GenBank/DDBJ databases">
        <title>New genus of Silvanigrellaceae.</title>
        <authorList>
            <person name="Pitt A."/>
            <person name="Hahn M.W."/>
        </authorList>
    </citation>
    <scope>NUCLEOTIDE SEQUENCE [LARGE SCALE GENOMIC DNA]</scope>
    <source>
        <strain evidence="3 4">33A1-SZDP</strain>
    </source>
</reference>
<keyword evidence="1" id="KW-0812">Transmembrane</keyword>
<organism evidence="3 4">
    <name type="scientific">Fluviispira multicolorata</name>
    <dbReference type="NCBI Taxonomy" id="2654512"/>
    <lineage>
        <taxon>Bacteria</taxon>
        <taxon>Pseudomonadati</taxon>
        <taxon>Bdellovibrionota</taxon>
        <taxon>Oligoflexia</taxon>
        <taxon>Silvanigrellales</taxon>
        <taxon>Silvanigrellaceae</taxon>
        <taxon>Fluviispira</taxon>
    </lineage>
</organism>
<gene>
    <name evidence="3" type="ORF">GCL57_13345</name>
</gene>
<keyword evidence="4" id="KW-1185">Reference proteome</keyword>
<keyword evidence="1" id="KW-0472">Membrane</keyword>
<dbReference type="InterPro" id="IPR002656">
    <property type="entry name" value="Acyl_transf_3_dom"/>
</dbReference>
<feature type="transmembrane region" description="Helical" evidence="1">
    <location>
        <begin position="17"/>
        <end position="35"/>
    </location>
</feature>
<evidence type="ECO:0000313" key="4">
    <source>
        <dbReference type="Proteomes" id="UP000442694"/>
    </source>
</evidence>
<dbReference type="InterPro" id="IPR050879">
    <property type="entry name" value="Acyltransferase_3"/>
</dbReference>
<feature type="transmembrane region" description="Helical" evidence="1">
    <location>
        <begin position="145"/>
        <end position="163"/>
    </location>
</feature>
<accession>A0A833JCZ6</accession>
<feature type="transmembrane region" description="Helical" evidence="1">
    <location>
        <begin position="41"/>
        <end position="59"/>
    </location>
</feature>
<comment type="caution">
    <text evidence="3">The sequence shown here is derived from an EMBL/GenBank/DDBJ whole genome shotgun (WGS) entry which is preliminary data.</text>
</comment>
<dbReference type="Pfam" id="PF01757">
    <property type="entry name" value="Acyl_transf_3"/>
    <property type="match status" value="1"/>
</dbReference>
<dbReference type="PANTHER" id="PTHR23028:SF53">
    <property type="entry name" value="ACYL_TRANSF_3 DOMAIN-CONTAINING PROTEIN"/>
    <property type="match status" value="1"/>
</dbReference>
<feature type="transmembrane region" description="Helical" evidence="1">
    <location>
        <begin position="169"/>
        <end position="197"/>
    </location>
</feature>